<dbReference type="EMBL" id="JAKRYL010000005">
    <property type="protein sequence ID" value="MCL7746723.1"/>
    <property type="molecule type" value="Genomic_DNA"/>
</dbReference>
<dbReference type="InterPro" id="IPR036390">
    <property type="entry name" value="WH_DNA-bd_sf"/>
</dbReference>
<comment type="caution">
    <text evidence="1">The sequence shown here is derived from an EMBL/GenBank/DDBJ whole genome shotgun (WGS) entry which is preliminary data.</text>
</comment>
<accession>A0A9X2A4I4</accession>
<dbReference type="Proteomes" id="UP001139150">
    <property type="component" value="Unassembled WGS sequence"/>
</dbReference>
<evidence type="ECO:0000313" key="2">
    <source>
        <dbReference type="Proteomes" id="UP001139150"/>
    </source>
</evidence>
<sequence>MEVLSRKSLLAWLILLQLAENETDSQTLTKAIPNELSLFSSTSSLKTQVNNLLISLELKNYVTKFFYGRSPLFSLTAKGESFLKQPLNSWQMTLERQMISLERMLEACLNLQPPSKKINLNHDESLFLAQNVQSKPVLSSLSLIELEERKKQLGPKEHSISLVELQKVFKKTYGWICSSPTFNQYMMTLIEENYLQLDWQTEKNNHKVRVVAIDEKGEEAIPDLSSNAEKKLHTTLTLFQEVQDLFQRIRAKRLSLHSKWN</sequence>
<reference evidence="1" key="1">
    <citation type="submission" date="2022-02" db="EMBL/GenBank/DDBJ databases">
        <title>Halalkalibacter sp. nov. isolated from Lonar Lake, India.</title>
        <authorList>
            <person name="Joshi A."/>
            <person name="Thite S."/>
            <person name="Lodha T."/>
        </authorList>
    </citation>
    <scope>NUCLEOTIDE SEQUENCE</scope>
    <source>
        <strain evidence="1">MEB205</strain>
    </source>
</reference>
<protein>
    <submittedName>
        <fullName evidence="1">Uncharacterized protein</fullName>
    </submittedName>
</protein>
<keyword evidence="2" id="KW-1185">Reference proteome</keyword>
<evidence type="ECO:0000313" key="1">
    <source>
        <dbReference type="EMBL" id="MCL7746723.1"/>
    </source>
</evidence>
<name>A0A9X2A4I4_9BACI</name>
<dbReference type="RefSeq" id="WP_250095638.1">
    <property type="nucleotide sequence ID" value="NZ_JAKRYL010000005.1"/>
</dbReference>
<proteinExistence type="predicted"/>
<organism evidence="1 2">
    <name type="scientific">Halalkalibacter alkaliphilus</name>
    <dbReference type="NCBI Taxonomy" id="2917993"/>
    <lineage>
        <taxon>Bacteria</taxon>
        <taxon>Bacillati</taxon>
        <taxon>Bacillota</taxon>
        <taxon>Bacilli</taxon>
        <taxon>Bacillales</taxon>
        <taxon>Bacillaceae</taxon>
        <taxon>Halalkalibacter</taxon>
    </lineage>
</organism>
<dbReference type="AlphaFoldDB" id="A0A9X2A4I4"/>
<gene>
    <name evidence="1" type="ORF">MF646_06260</name>
</gene>
<dbReference type="SUPFAM" id="SSF46785">
    <property type="entry name" value="Winged helix' DNA-binding domain"/>
    <property type="match status" value="1"/>
</dbReference>